<protein>
    <submittedName>
        <fullName evidence="2">Uncharacterized protein</fullName>
    </submittedName>
</protein>
<dbReference type="EMBL" id="CAICTM010002890">
    <property type="protein sequence ID" value="CAB9530472.1"/>
    <property type="molecule type" value="Genomic_DNA"/>
</dbReference>
<evidence type="ECO:0000313" key="3">
    <source>
        <dbReference type="Proteomes" id="UP001153069"/>
    </source>
</evidence>
<keyword evidence="3" id="KW-1185">Reference proteome</keyword>
<dbReference type="Proteomes" id="UP001153069">
    <property type="component" value="Unassembled WGS sequence"/>
</dbReference>
<feature type="compositionally biased region" description="Low complexity" evidence="1">
    <location>
        <begin position="14"/>
        <end position="28"/>
    </location>
</feature>
<name>A0A9N8HYK5_9STRA</name>
<organism evidence="2 3">
    <name type="scientific">Seminavis robusta</name>
    <dbReference type="NCBI Taxonomy" id="568900"/>
    <lineage>
        <taxon>Eukaryota</taxon>
        <taxon>Sar</taxon>
        <taxon>Stramenopiles</taxon>
        <taxon>Ochrophyta</taxon>
        <taxon>Bacillariophyta</taxon>
        <taxon>Bacillariophyceae</taxon>
        <taxon>Bacillariophycidae</taxon>
        <taxon>Naviculales</taxon>
        <taxon>Naviculaceae</taxon>
        <taxon>Seminavis</taxon>
    </lineage>
</organism>
<accession>A0A9N8HYK5</accession>
<dbReference type="AlphaFoldDB" id="A0A9N8HYK5"/>
<evidence type="ECO:0000313" key="2">
    <source>
        <dbReference type="EMBL" id="CAB9530472.1"/>
    </source>
</evidence>
<feature type="region of interest" description="Disordered" evidence="1">
    <location>
        <begin position="1"/>
        <end position="35"/>
    </location>
</feature>
<gene>
    <name evidence="2" type="ORF">SEMRO_2892_G339610.1</name>
</gene>
<proteinExistence type="predicted"/>
<sequence length="184" mass="21092">MGTSRSKRRKKQQQQRQQQQLQQQQQQQTPPQDVATPLATKYTTGATTTTIRQHHQVALNHHHPLLSSHQWILLQFTDYLWFPHHLTNPVNQLLHPPTLASMIPPMISPQLAQRGWRHCTKQSRRETMDRQAAFEAKLSQQQQDFNQSSVYIHGLVHTLMDQTKKQLGLMGIGGISPITSNASS</sequence>
<reference evidence="2" key="1">
    <citation type="submission" date="2020-06" db="EMBL/GenBank/DDBJ databases">
        <authorList>
            <consortium name="Plant Systems Biology data submission"/>
        </authorList>
    </citation>
    <scope>NUCLEOTIDE SEQUENCE</scope>
    <source>
        <strain evidence="2">D6</strain>
    </source>
</reference>
<feature type="compositionally biased region" description="Basic residues" evidence="1">
    <location>
        <begin position="1"/>
        <end position="13"/>
    </location>
</feature>
<evidence type="ECO:0000256" key="1">
    <source>
        <dbReference type="SAM" id="MobiDB-lite"/>
    </source>
</evidence>
<comment type="caution">
    <text evidence="2">The sequence shown here is derived from an EMBL/GenBank/DDBJ whole genome shotgun (WGS) entry which is preliminary data.</text>
</comment>